<feature type="domain" description="OVATE" evidence="8">
    <location>
        <begin position="262"/>
        <end position="321"/>
    </location>
</feature>
<dbReference type="PANTHER" id="PTHR33057:SF224">
    <property type="entry name" value="TRANSCRIPTION REPRESSOR"/>
    <property type="match status" value="1"/>
</dbReference>
<dbReference type="AlphaFoldDB" id="A0AAV2DSY3"/>
<feature type="region of interest" description="Disordered" evidence="7">
    <location>
        <begin position="48"/>
        <end position="75"/>
    </location>
</feature>
<dbReference type="PANTHER" id="PTHR33057">
    <property type="entry name" value="TRANSCRIPTION REPRESSOR OFP7-RELATED"/>
    <property type="match status" value="1"/>
</dbReference>
<feature type="region of interest" description="Disordered" evidence="7">
    <location>
        <begin position="212"/>
        <end position="236"/>
    </location>
</feature>
<feature type="compositionally biased region" description="Basic residues" evidence="7">
    <location>
        <begin position="212"/>
        <end position="228"/>
    </location>
</feature>
<evidence type="ECO:0000259" key="8">
    <source>
        <dbReference type="PROSITE" id="PS51754"/>
    </source>
</evidence>
<dbReference type="Proteomes" id="UP001497516">
    <property type="component" value="Chromosome 3"/>
</dbReference>
<evidence type="ECO:0000256" key="1">
    <source>
        <dbReference type="ARBA" id="ARBA00004123"/>
    </source>
</evidence>
<dbReference type="InterPro" id="IPR038933">
    <property type="entry name" value="Ovate"/>
</dbReference>
<evidence type="ECO:0000256" key="7">
    <source>
        <dbReference type="SAM" id="MobiDB-lite"/>
    </source>
</evidence>
<protein>
    <recommendedName>
        <fullName evidence="6">Transcription repressor</fullName>
    </recommendedName>
    <alternativeName>
        <fullName evidence="6">Ovate family protein</fullName>
    </alternativeName>
</protein>
<dbReference type="EMBL" id="OZ034816">
    <property type="protein sequence ID" value="CAL1376652.1"/>
    <property type="molecule type" value="Genomic_DNA"/>
</dbReference>
<keyword evidence="3 6" id="KW-0805">Transcription regulation</keyword>
<keyword evidence="10" id="KW-1185">Reference proteome</keyword>
<proteinExistence type="predicted"/>
<dbReference type="GO" id="GO:0045892">
    <property type="term" value="P:negative regulation of DNA-templated transcription"/>
    <property type="evidence" value="ECO:0007669"/>
    <property type="project" value="UniProtKB-UniRule"/>
</dbReference>
<dbReference type="NCBIfam" id="TIGR01568">
    <property type="entry name" value="A_thal_3678"/>
    <property type="match status" value="1"/>
</dbReference>
<feature type="region of interest" description="Disordered" evidence="7">
    <location>
        <begin position="123"/>
        <end position="143"/>
    </location>
</feature>
<evidence type="ECO:0000256" key="2">
    <source>
        <dbReference type="ARBA" id="ARBA00022491"/>
    </source>
</evidence>
<feature type="compositionally biased region" description="Basic residues" evidence="7">
    <location>
        <begin position="130"/>
        <end position="143"/>
    </location>
</feature>
<dbReference type="GO" id="GO:0005634">
    <property type="term" value="C:nucleus"/>
    <property type="evidence" value="ECO:0007669"/>
    <property type="project" value="UniProtKB-SubCell"/>
</dbReference>
<name>A0AAV2DSY3_9ROSI</name>
<evidence type="ECO:0000256" key="4">
    <source>
        <dbReference type="ARBA" id="ARBA00023163"/>
    </source>
</evidence>
<comment type="subcellular location">
    <subcellularLocation>
        <location evidence="1 6">Nucleus</location>
    </subcellularLocation>
</comment>
<evidence type="ECO:0000313" key="9">
    <source>
        <dbReference type="EMBL" id="CAL1376652.1"/>
    </source>
</evidence>
<evidence type="ECO:0000256" key="6">
    <source>
        <dbReference type="RuleBase" id="RU367028"/>
    </source>
</evidence>
<evidence type="ECO:0000313" key="10">
    <source>
        <dbReference type="Proteomes" id="UP001497516"/>
    </source>
</evidence>
<evidence type="ECO:0000256" key="3">
    <source>
        <dbReference type="ARBA" id="ARBA00023015"/>
    </source>
</evidence>
<sequence length="323" mass="36236">MGKRFQLPKLSRVIPSSLYYCRSKNLDDTYPSSHPAPISSFHRLVSASAAHPLPPPPDHPSSSKPRDSSSSIKRHVSSTITSVGCGCASKSTASAPPPRRRHVLRWEEEDKWHVAVASNHVIEPPASKKAASKRRVKKKKTTRIRISTSSADTAGLFSSELGGPEDHDEGEEMEATLVSSCRSFSTDEDDDVADSSPQLKTISETVLFGAATRRKDRRGARRRRRRKVAAAGEVGSPARQSRFSQWVMPCRVEGKVKESYAVVKRSEDPREDFKRSMAEMIREKEMFEEKDLEQLLRCFLSLNSRDHHPVIVQAFSEIWEDLI</sequence>
<accession>A0AAV2DSY3</accession>
<dbReference type="InterPro" id="IPR006458">
    <property type="entry name" value="Ovate_C"/>
</dbReference>
<keyword evidence="2 6" id="KW-0678">Repressor</keyword>
<comment type="function">
    <text evidence="6">Transcriptional repressor that regulates multiple aspects of plant growth and development.</text>
</comment>
<organism evidence="9 10">
    <name type="scientific">Linum trigynum</name>
    <dbReference type="NCBI Taxonomy" id="586398"/>
    <lineage>
        <taxon>Eukaryota</taxon>
        <taxon>Viridiplantae</taxon>
        <taxon>Streptophyta</taxon>
        <taxon>Embryophyta</taxon>
        <taxon>Tracheophyta</taxon>
        <taxon>Spermatophyta</taxon>
        <taxon>Magnoliopsida</taxon>
        <taxon>eudicotyledons</taxon>
        <taxon>Gunneridae</taxon>
        <taxon>Pentapetalae</taxon>
        <taxon>rosids</taxon>
        <taxon>fabids</taxon>
        <taxon>Malpighiales</taxon>
        <taxon>Linaceae</taxon>
        <taxon>Linum</taxon>
    </lineage>
</organism>
<dbReference type="PROSITE" id="PS51754">
    <property type="entry name" value="OVATE"/>
    <property type="match status" value="1"/>
</dbReference>
<keyword evidence="5 6" id="KW-0539">Nucleus</keyword>
<evidence type="ECO:0000256" key="5">
    <source>
        <dbReference type="ARBA" id="ARBA00023242"/>
    </source>
</evidence>
<feature type="compositionally biased region" description="Low complexity" evidence="7">
    <location>
        <begin position="60"/>
        <end position="71"/>
    </location>
</feature>
<dbReference type="Pfam" id="PF04844">
    <property type="entry name" value="Ovate"/>
    <property type="match status" value="1"/>
</dbReference>
<gene>
    <name evidence="9" type="ORF">LTRI10_LOCUS18368</name>
</gene>
<keyword evidence="4 6" id="KW-0804">Transcription</keyword>
<reference evidence="9 10" key="1">
    <citation type="submission" date="2024-04" db="EMBL/GenBank/DDBJ databases">
        <authorList>
            <person name="Fracassetti M."/>
        </authorList>
    </citation>
    <scope>NUCLEOTIDE SEQUENCE [LARGE SCALE GENOMIC DNA]</scope>
</reference>